<keyword evidence="2" id="KW-0408">Iron</keyword>
<dbReference type="Proteomes" id="UP000241074">
    <property type="component" value="Chromosome"/>
</dbReference>
<keyword evidence="2" id="KW-1003">Cell membrane</keyword>
<dbReference type="SUPFAM" id="SSF48452">
    <property type="entry name" value="TPR-like"/>
    <property type="match status" value="1"/>
</dbReference>
<feature type="binding site" evidence="2">
    <location>
        <position position="363"/>
    </location>
    <ligand>
        <name>Fe cation</name>
        <dbReference type="ChEBI" id="CHEBI:24875"/>
    </ligand>
</feature>
<feature type="binding site" evidence="2">
    <location>
        <position position="360"/>
    </location>
    <ligand>
        <name>Fe cation</name>
        <dbReference type="ChEBI" id="CHEBI:24875"/>
    </ligand>
</feature>
<feature type="topological domain" description="Cytoplasmic" evidence="2">
    <location>
        <begin position="25"/>
        <end position="392"/>
    </location>
</feature>
<accession>A0A2P1PP58</accession>
<dbReference type="InterPro" id="IPR019734">
    <property type="entry name" value="TPR_rpt"/>
</dbReference>
<dbReference type="InterPro" id="IPR011990">
    <property type="entry name" value="TPR-like_helical_dom_sf"/>
</dbReference>
<dbReference type="RefSeq" id="WP_106890550.1">
    <property type="nucleotide sequence ID" value="NZ_CP027860.1"/>
</dbReference>
<keyword evidence="2" id="KW-1133">Transmembrane helix</keyword>
<sequence length="392" mass="43751">MPWPLELLALLLILIAFFGGYVLASRGAERTKGAQVDKLRRSYFRGLNYLLNEQQDKAIEVFLQIAEVDKHTIETHLALGNLFRRRGETDRAIRVHQNLIARPNLTSEQKSLALLELGEDYMRAGLLDRAETLFTDLVSIDTHAATALRQLISICQQERDWARGIDFARRLEKTTGESQADLIAQFLCELADAKLQANKIDDGRRLLAEARAAAPAAVRAYAQESKLAHARGEDRVCIQFGSRALELDAELTPELMPLVVEAFDRTGEPKRADDFLENAMLRYPGVSPVIAKSRRIVEREGEDAAIRFLSERLKSRPSVRGLASLVDLQVKSAESAAREQLTSLGELLARLIRAQSAYRCNKCGFGAKQHHWQCPGCKSWSSVRPVHGVAGD</sequence>
<dbReference type="NCBIfam" id="NF008757">
    <property type="entry name" value="PRK11788.1-5"/>
    <property type="match status" value="1"/>
</dbReference>
<keyword evidence="2" id="KW-0812">Transmembrane</keyword>
<keyword evidence="1 2" id="KW-0479">Metal-binding</keyword>
<keyword evidence="2" id="KW-0997">Cell inner membrane</keyword>
<keyword evidence="5" id="KW-1185">Reference proteome</keyword>
<evidence type="ECO:0000256" key="1">
    <source>
        <dbReference type="ARBA" id="ARBA00022723"/>
    </source>
</evidence>
<comment type="similarity">
    <text evidence="2">Belongs to the LapB family.</text>
</comment>
<feature type="binding site" evidence="2">
    <location>
        <position position="374"/>
    </location>
    <ligand>
        <name>Fe cation</name>
        <dbReference type="ChEBI" id="CHEBI:24875"/>
    </ligand>
</feature>
<dbReference type="EMBL" id="CP027860">
    <property type="protein sequence ID" value="AVP96622.1"/>
    <property type="molecule type" value="Genomic_DNA"/>
</dbReference>
<dbReference type="InterPro" id="IPR030865">
    <property type="entry name" value="LapB"/>
</dbReference>
<evidence type="ECO:0000259" key="3">
    <source>
        <dbReference type="Pfam" id="PF18073"/>
    </source>
</evidence>
<feature type="domain" description="LapB rubredoxin metal binding" evidence="3">
    <location>
        <begin position="358"/>
        <end position="385"/>
    </location>
</feature>
<evidence type="ECO:0000256" key="2">
    <source>
        <dbReference type="HAMAP-Rule" id="MF_00994"/>
    </source>
</evidence>
<dbReference type="OrthoDB" id="507476at2"/>
<keyword evidence="2" id="KW-0802">TPR repeat</keyword>
<gene>
    <name evidence="2" type="primary">lapB</name>
    <name evidence="4" type="ORF">C7S18_05135</name>
</gene>
<dbReference type="Gene3D" id="1.25.40.10">
    <property type="entry name" value="Tetratricopeptide repeat domain"/>
    <property type="match status" value="2"/>
</dbReference>
<comment type="function">
    <text evidence="2">Modulates cellular lipopolysaccharide (LPS) levels by regulating LpxC, which is involved in lipid A biosynthesis. May act by modulating the proteolytic activity of FtsH towards LpxC. May also coordinate assembly of proteins involved in LPS synthesis at the plasma membrane.</text>
</comment>
<dbReference type="Pfam" id="PF13176">
    <property type="entry name" value="TPR_7"/>
    <property type="match status" value="1"/>
</dbReference>
<keyword evidence="2" id="KW-0677">Repeat</keyword>
<organism evidence="4 5">
    <name type="scientific">Ahniella affigens</name>
    <dbReference type="NCBI Taxonomy" id="2021234"/>
    <lineage>
        <taxon>Bacteria</taxon>
        <taxon>Pseudomonadati</taxon>
        <taxon>Pseudomonadota</taxon>
        <taxon>Gammaproteobacteria</taxon>
        <taxon>Lysobacterales</taxon>
        <taxon>Rhodanobacteraceae</taxon>
        <taxon>Ahniella</taxon>
    </lineage>
</organism>
<evidence type="ECO:0000313" key="4">
    <source>
        <dbReference type="EMBL" id="AVP96622.1"/>
    </source>
</evidence>
<evidence type="ECO:0000313" key="5">
    <source>
        <dbReference type="Proteomes" id="UP000241074"/>
    </source>
</evidence>
<reference evidence="4 5" key="2">
    <citation type="submission" date="2018-03" db="EMBL/GenBank/DDBJ databases">
        <authorList>
            <person name="Keele B.F."/>
        </authorList>
    </citation>
    <scope>NUCLEOTIDE SEQUENCE [LARGE SCALE GENOMIC DNA]</scope>
    <source>
        <strain evidence="4 5">D13</strain>
    </source>
</reference>
<dbReference type="GO" id="GO:0008653">
    <property type="term" value="P:lipopolysaccharide metabolic process"/>
    <property type="evidence" value="ECO:0007669"/>
    <property type="project" value="InterPro"/>
</dbReference>
<dbReference type="KEGG" id="xba:C7S18_05135"/>
<keyword evidence="2" id="KW-0472">Membrane</keyword>
<proteinExistence type="inferred from homology"/>
<dbReference type="GO" id="GO:0005506">
    <property type="term" value="F:iron ion binding"/>
    <property type="evidence" value="ECO:0007669"/>
    <property type="project" value="UniProtKB-UniRule"/>
</dbReference>
<dbReference type="Pfam" id="PF18073">
    <property type="entry name" value="Zn_ribbon_LapB"/>
    <property type="match status" value="1"/>
</dbReference>
<dbReference type="GO" id="GO:0046890">
    <property type="term" value="P:regulation of lipid biosynthetic process"/>
    <property type="evidence" value="ECO:0007669"/>
    <property type="project" value="UniProtKB-UniRule"/>
</dbReference>
<reference evidence="4 5" key="1">
    <citation type="submission" date="2018-03" db="EMBL/GenBank/DDBJ databases">
        <title>Ahniella affigens gen. nov., sp. nov., a gammaproteobacterium isolated from sandy soil near a stream.</title>
        <authorList>
            <person name="Ko Y."/>
            <person name="Kim J.-H."/>
        </authorList>
    </citation>
    <scope>NUCLEOTIDE SEQUENCE [LARGE SCALE GENOMIC DNA]</scope>
    <source>
        <strain evidence="4 5">D13</strain>
    </source>
</reference>
<feature type="binding site" evidence="2">
    <location>
        <position position="377"/>
    </location>
    <ligand>
        <name>Fe cation</name>
        <dbReference type="ChEBI" id="CHEBI:24875"/>
    </ligand>
</feature>
<dbReference type="AlphaFoldDB" id="A0A2P1PP58"/>
<dbReference type="InterPro" id="IPR041166">
    <property type="entry name" value="Rubredoxin_2"/>
</dbReference>
<name>A0A2P1PP58_9GAMM</name>
<comment type="subcellular location">
    <subcellularLocation>
        <location evidence="2">Cell inner membrane</location>
        <topology evidence="2">Single-pass membrane protein</topology>
        <orientation evidence="2">Cytoplasmic side</orientation>
    </subcellularLocation>
</comment>
<protein>
    <recommendedName>
        <fullName evidence="2">Lipopolysaccharide assembly protein B</fullName>
    </recommendedName>
</protein>
<dbReference type="GO" id="GO:0009898">
    <property type="term" value="C:cytoplasmic side of plasma membrane"/>
    <property type="evidence" value="ECO:0007669"/>
    <property type="project" value="UniProtKB-UniRule"/>
</dbReference>
<dbReference type="HAMAP" id="MF_00994">
    <property type="entry name" value="LPS_assembly_LapB"/>
    <property type="match status" value="1"/>
</dbReference>